<proteinExistence type="predicted"/>
<accession>A0A0E9SX00</accession>
<dbReference type="EMBL" id="GBXM01062708">
    <property type="protein sequence ID" value="JAH45869.1"/>
    <property type="molecule type" value="Transcribed_RNA"/>
</dbReference>
<dbReference type="AlphaFoldDB" id="A0A0E9SX00"/>
<reference evidence="1" key="1">
    <citation type="submission" date="2014-11" db="EMBL/GenBank/DDBJ databases">
        <authorList>
            <person name="Amaro Gonzalez C."/>
        </authorList>
    </citation>
    <scope>NUCLEOTIDE SEQUENCE</scope>
</reference>
<protein>
    <submittedName>
        <fullName evidence="1">Uncharacterized protein</fullName>
    </submittedName>
</protein>
<evidence type="ECO:0000313" key="1">
    <source>
        <dbReference type="EMBL" id="JAH45869.1"/>
    </source>
</evidence>
<reference evidence="1" key="2">
    <citation type="journal article" date="2015" name="Fish Shellfish Immunol.">
        <title>Early steps in the European eel (Anguilla anguilla)-Vibrio vulnificus interaction in the gills: Role of the RtxA13 toxin.</title>
        <authorList>
            <person name="Callol A."/>
            <person name="Pajuelo D."/>
            <person name="Ebbesson L."/>
            <person name="Teles M."/>
            <person name="MacKenzie S."/>
            <person name="Amaro C."/>
        </authorList>
    </citation>
    <scope>NUCLEOTIDE SEQUENCE</scope>
</reference>
<sequence>MAVRGQDNLTAGEPATGILYHLFRCVLAPGSSRCRW</sequence>
<organism evidence="1">
    <name type="scientific">Anguilla anguilla</name>
    <name type="common">European freshwater eel</name>
    <name type="synonym">Muraena anguilla</name>
    <dbReference type="NCBI Taxonomy" id="7936"/>
    <lineage>
        <taxon>Eukaryota</taxon>
        <taxon>Metazoa</taxon>
        <taxon>Chordata</taxon>
        <taxon>Craniata</taxon>
        <taxon>Vertebrata</taxon>
        <taxon>Euteleostomi</taxon>
        <taxon>Actinopterygii</taxon>
        <taxon>Neopterygii</taxon>
        <taxon>Teleostei</taxon>
        <taxon>Anguilliformes</taxon>
        <taxon>Anguillidae</taxon>
        <taxon>Anguilla</taxon>
    </lineage>
</organism>
<name>A0A0E9SX00_ANGAN</name>